<dbReference type="CDD" id="cd15482">
    <property type="entry name" value="Sialidase_non-viral"/>
    <property type="match status" value="1"/>
</dbReference>
<organism evidence="2 3">
    <name type="scientific">Neoarthrinium moseri</name>
    <dbReference type="NCBI Taxonomy" id="1658444"/>
    <lineage>
        <taxon>Eukaryota</taxon>
        <taxon>Fungi</taxon>
        <taxon>Dikarya</taxon>
        <taxon>Ascomycota</taxon>
        <taxon>Pezizomycotina</taxon>
        <taxon>Sordariomycetes</taxon>
        <taxon>Xylariomycetidae</taxon>
        <taxon>Amphisphaeriales</taxon>
        <taxon>Apiosporaceae</taxon>
        <taxon>Neoarthrinium</taxon>
    </lineage>
</organism>
<keyword evidence="3" id="KW-1185">Reference proteome</keyword>
<evidence type="ECO:0000256" key="1">
    <source>
        <dbReference type="SAM" id="SignalP"/>
    </source>
</evidence>
<dbReference type="OrthoDB" id="2130735at2759"/>
<name>A0A9P9W878_9PEZI</name>
<reference evidence="2" key="1">
    <citation type="submission" date="2021-03" db="EMBL/GenBank/DDBJ databases">
        <title>Revisited historic fungal species revealed as producer of novel bioactive compounds through whole genome sequencing and comparative genomics.</title>
        <authorList>
            <person name="Vignolle G.A."/>
            <person name="Hochenegger N."/>
            <person name="Mach R.L."/>
            <person name="Mach-Aigner A.R."/>
            <person name="Javad Rahimi M."/>
            <person name="Salim K.A."/>
            <person name="Chan C.M."/>
            <person name="Lim L.B.L."/>
            <person name="Cai F."/>
            <person name="Druzhinina I.S."/>
            <person name="U'Ren J.M."/>
            <person name="Derntl C."/>
        </authorList>
    </citation>
    <scope>NUCLEOTIDE SEQUENCE</scope>
    <source>
        <strain evidence="2">TUCIM 5799</strain>
    </source>
</reference>
<dbReference type="Gene3D" id="2.120.10.10">
    <property type="match status" value="1"/>
</dbReference>
<keyword evidence="1" id="KW-0732">Signal</keyword>
<dbReference type="AlphaFoldDB" id="A0A9P9W878"/>
<protein>
    <recommendedName>
        <fullName evidence="4">Glycoside hydrolase family 93 protein</fullName>
    </recommendedName>
</protein>
<dbReference type="EMBL" id="JAFIMR010000077">
    <property type="protein sequence ID" value="KAI1849526.1"/>
    <property type="molecule type" value="Genomic_DNA"/>
</dbReference>
<dbReference type="PANTHER" id="PTHR38792">
    <property type="entry name" value="BNR/ASP-BOX REPEAT DOMAIN PROTEIN (AFU_ORTHOLOGUE AFUA_7G06430)-RELATED"/>
    <property type="match status" value="1"/>
</dbReference>
<feature type="signal peptide" evidence="1">
    <location>
        <begin position="1"/>
        <end position="19"/>
    </location>
</feature>
<proteinExistence type="predicted"/>
<accession>A0A9P9W878</accession>
<dbReference type="PANTHER" id="PTHR38792:SF3">
    <property type="entry name" value="BNR_ASP-BOX REPEAT DOMAIN PROTEIN (AFU_ORTHOLOGUE AFUA_7G06430)-RELATED"/>
    <property type="match status" value="1"/>
</dbReference>
<sequence>MRFTTSVVGALLNALLASAAPTPTTDASLAVTTVSNRVIFSPPSNAGWVDPRVLYARALSLSSGPLLATWENYSPEPPAVYFPIYRSQDGGASWAQIGSIKDTVNGWGLRYQPTLYELPQAVGRWAKGTILAAGNSIPTDLSKTKIDVYASTDGGATWTFVSTVASGGVAKPDNGLTPVWEPLFLVYNNQLVIYYSDQRDSKYGQKLVHQTTSDLATWSAVVDDVHDTAAYAARPGMPAITRLPNGNYIFAYEVCGTDGCRVHYRLNRNPLDVLNTPASATFTLKSTKGTTPVSSPSVVWSSVGGANGTIVLSAGNSGQVFTNRKLGDPNSWVEYTTPQPSAYSRGLELLKSDDSALVIIGAGRLPPSTTNFVSVSVLDLKALVGA</sequence>
<gene>
    <name evidence="2" type="ORF">JX265_013641</name>
</gene>
<dbReference type="Proteomes" id="UP000829685">
    <property type="component" value="Unassembled WGS sequence"/>
</dbReference>
<evidence type="ECO:0000313" key="3">
    <source>
        <dbReference type="Proteomes" id="UP000829685"/>
    </source>
</evidence>
<evidence type="ECO:0008006" key="4">
    <source>
        <dbReference type="Google" id="ProtNLM"/>
    </source>
</evidence>
<evidence type="ECO:0000313" key="2">
    <source>
        <dbReference type="EMBL" id="KAI1849526.1"/>
    </source>
</evidence>
<dbReference type="SUPFAM" id="SSF110296">
    <property type="entry name" value="Oligoxyloglucan reducing end-specific cellobiohydrolase"/>
    <property type="match status" value="1"/>
</dbReference>
<comment type="caution">
    <text evidence="2">The sequence shown here is derived from an EMBL/GenBank/DDBJ whole genome shotgun (WGS) entry which is preliminary data.</text>
</comment>
<feature type="chain" id="PRO_5040406439" description="Glycoside hydrolase family 93 protein" evidence="1">
    <location>
        <begin position="20"/>
        <end position="386"/>
    </location>
</feature>